<protein>
    <recommendedName>
        <fullName evidence="4">Integral membrane protein</fullName>
    </recommendedName>
</protein>
<proteinExistence type="predicted"/>
<name>A0ABV9SDY9_9ACTN</name>
<evidence type="ECO:0000313" key="2">
    <source>
        <dbReference type="EMBL" id="MFC4865371.1"/>
    </source>
</evidence>
<keyword evidence="1" id="KW-0472">Membrane</keyword>
<dbReference type="EMBL" id="JBHSIY010000002">
    <property type="protein sequence ID" value="MFC4865371.1"/>
    <property type="molecule type" value="Genomic_DNA"/>
</dbReference>
<feature type="transmembrane region" description="Helical" evidence="1">
    <location>
        <begin position="26"/>
        <end position="45"/>
    </location>
</feature>
<feature type="transmembrane region" description="Helical" evidence="1">
    <location>
        <begin position="131"/>
        <end position="150"/>
    </location>
</feature>
<sequence length="167" mass="16164">MGNDGSPIAARGGAYQTGSARRGVRVLGGTAAASAGLLAAAHLVIAGAGDDAAAVSGGSAGSGALAWVLLPPLVVVGFALATLALAFERTALPRGLLLGLVWAHTGLMGVLVALSLAGFVTGVPVTPSSVFGGPFAYALVSLAAYAAFLVRFPTARPASADTPADAP</sequence>
<keyword evidence="3" id="KW-1185">Reference proteome</keyword>
<keyword evidence="1" id="KW-0812">Transmembrane</keyword>
<dbReference type="Proteomes" id="UP001595858">
    <property type="component" value="Unassembled WGS sequence"/>
</dbReference>
<gene>
    <name evidence="2" type="ORF">ACFPCZ_01885</name>
</gene>
<evidence type="ECO:0008006" key="4">
    <source>
        <dbReference type="Google" id="ProtNLM"/>
    </source>
</evidence>
<feature type="transmembrane region" description="Helical" evidence="1">
    <location>
        <begin position="65"/>
        <end position="87"/>
    </location>
</feature>
<feature type="transmembrane region" description="Helical" evidence="1">
    <location>
        <begin position="96"/>
        <end position="119"/>
    </location>
</feature>
<evidence type="ECO:0000256" key="1">
    <source>
        <dbReference type="SAM" id="Phobius"/>
    </source>
</evidence>
<organism evidence="2 3">
    <name type="scientific">Streptomonospora arabica</name>
    <dbReference type="NCBI Taxonomy" id="412417"/>
    <lineage>
        <taxon>Bacteria</taxon>
        <taxon>Bacillati</taxon>
        <taxon>Actinomycetota</taxon>
        <taxon>Actinomycetes</taxon>
        <taxon>Streptosporangiales</taxon>
        <taxon>Nocardiopsidaceae</taxon>
        <taxon>Streptomonospora</taxon>
    </lineage>
</organism>
<accession>A0ABV9SDY9</accession>
<keyword evidence="1" id="KW-1133">Transmembrane helix</keyword>
<evidence type="ECO:0000313" key="3">
    <source>
        <dbReference type="Proteomes" id="UP001595858"/>
    </source>
</evidence>
<reference evidence="3" key="1">
    <citation type="journal article" date="2019" name="Int. J. Syst. Evol. Microbiol.">
        <title>The Global Catalogue of Microorganisms (GCM) 10K type strain sequencing project: providing services to taxonomists for standard genome sequencing and annotation.</title>
        <authorList>
            <consortium name="The Broad Institute Genomics Platform"/>
            <consortium name="The Broad Institute Genome Sequencing Center for Infectious Disease"/>
            <person name="Wu L."/>
            <person name="Ma J."/>
        </authorList>
    </citation>
    <scope>NUCLEOTIDE SEQUENCE [LARGE SCALE GENOMIC DNA]</scope>
    <source>
        <strain evidence="3">CGMCC 4.7304</strain>
    </source>
</reference>
<comment type="caution">
    <text evidence="2">The sequence shown here is derived from an EMBL/GenBank/DDBJ whole genome shotgun (WGS) entry which is preliminary data.</text>
</comment>
<dbReference type="RefSeq" id="WP_344144194.1">
    <property type="nucleotide sequence ID" value="NZ_BAAAQI010000009.1"/>
</dbReference>